<accession>A0A8X6LY12</accession>
<evidence type="ECO:0000313" key="5">
    <source>
        <dbReference type="Proteomes" id="UP000887116"/>
    </source>
</evidence>
<dbReference type="InterPro" id="IPR004821">
    <property type="entry name" value="Cyt_trans-like"/>
</dbReference>
<dbReference type="GO" id="GO:0015937">
    <property type="term" value="P:coenzyme A biosynthetic process"/>
    <property type="evidence" value="ECO:0007669"/>
    <property type="project" value="InterPro"/>
</dbReference>
<dbReference type="Pfam" id="PF01467">
    <property type="entry name" value="CTP_transf_like"/>
    <property type="match status" value="1"/>
</dbReference>
<evidence type="ECO:0000313" key="4">
    <source>
        <dbReference type="EMBL" id="GFR24867.1"/>
    </source>
</evidence>
<dbReference type="PANTHER" id="PTHR10695">
    <property type="entry name" value="DEPHOSPHO-COA KINASE-RELATED"/>
    <property type="match status" value="1"/>
</dbReference>
<evidence type="ECO:0000256" key="1">
    <source>
        <dbReference type="ARBA" id="ARBA00022741"/>
    </source>
</evidence>
<gene>
    <name evidence="4" type="primary">Coasy</name>
    <name evidence="4" type="ORF">TNCT_411191</name>
</gene>
<name>A0A8X6LY12_TRICU</name>
<dbReference type="AlphaFoldDB" id="A0A8X6LY12"/>
<dbReference type="SUPFAM" id="SSF52374">
    <property type="entry name" value="Nucleotidylyl transferase"/>
    <property type="match status" value="1"/>
</dbReference>
<dbReference type="InterPro" id="IPR027417">
    <property type="entry name" value="P-loop_NTPase"/>
</dbReference>
<proteinExistence type="predicted"/>
<dbReference type="PROSITE" id="PS51219">
    <property type="entry name" value="DPCK"/>
    <property type="match status" value="1"/>
</dbReference>
<dbReference type="Proteomes" id="UP000887116">
    <property type="component" value="Unassembled WGS sequence"/>
</dbReference>
<evidence type="ECO:0000259" key="3">
    <source>
        <dbReference type="Pfam" id="PF01467"/>
    </source>
</evidence>
<keyword evidence="5" id="KW-1185">Reference proteome</keyword>
<reference evidence="4" key="1">
    <citation type="submission" date="2020-07" db="EMBL/GenBank/DDBJ databases">
        <title>Multicomponent nature underlies the extraordinary mechanical properties of spider dragline silk.</title>
        <authorList>
            <person name="Kono N."/>
            <person name="Nakamura H."/>
            <person name="Mori M."/>
            <person name="Yoshida Y."/>
            <person name="Ohtoshi R."/>
            <person name="Malay A.D."/>
            <person name="Moran D.A.P."/>
            <person name="Tomita M."/>
            <person name="Numata K."/>
            <person name="Arakawa K."/>
        </authorList>
    </citation>
    <scope>NUCLEOTIDE SEQUENCE</scope>
</reference>
<dbReference type="OrthoDB" id="330671at2759"/>
<dbReference type="CDD" id="cd02022">
    <property type="entry name" value="DPCK"/>
    <property type="match status" value="1"/>
</dbReference>
<dbReference type="Pfam" id="PF01121">
    <property type="entry name" value="CoaE"/>
    <property type="match status" value="1"/>
</dbReference>
<dbReference type="GO" id="GO:0004140">
    <property type="term" value="F:dephospho-CoA kinase activity"/>
    <property type="evidence" value="ECO:0007669"/>
    <property type="project" value="InterPro"/>
</dbReference>
<organism evidence="4 5">
    <name type="scientific">Trichonephila clavata</name>
    <name type="common">Joro spider</name>
    <name type="synonym">Nephila clavata</name>
    <dbReference type="NCBI Taxonomy" id="2740835"/>
    <lineage>
        <taxon>Eukaryota</taxon>
        <taxon>Metazoa</taxon>
        <taxon>Ecdysozoa</taxon>
        <taxon>Arthropoda</taxon>
        <taxon>Chelicerata</taxon>
        <taxon>Arachnida</taxon>
        <taxon>Araneae</taxon>
        <taxon>Araneomorphae</taxon>
        <taxon>Entelegynae</taxon>
        <taxon>Araneoidea</taxon>
        <taxon>Nephilidae</taxon>
        <taxon>Trichonephila</taxon>
    </lineage>
</organism>
<dbReference type="Gene3D" id="3.40.50.620">
    <property type="entry name" value="HUPs"/>
    <property type="match status" value="1"/>
</dbReference>
<evidence type="ECO:0000256" key="2">
    <source>
        <dbReference type="ARBA" id="ARBA00022840"/>
    </source>
</evidence>
<dbReference type="InterPro" id="IPR014729">
    <property type="entry name" value="Rossmann-like_a/b/a_fold"/>
</dbReference>
<sequence length="517" mass="58632">MYQTALLLLSGPIRIVIESIGKYLSWTNKKVAHRLYVKLEPELCKPFSKSDTIGLSRLSAAIPVLYNKASSLCKNVDVRVLLGGNEHSKFITNKEFSFDAIITNYDGSKDISSYVEQNFGYCCNNIIKLDDKSTPREELESNFYEFKTYKTVCLGGTFDRLHNGHKVLLSEAVLKASEALIVGVSVGDTLKKKILWELIEPIEKRIEVVTDFLCEIDPSLRYEVVPITDIYGPTITNPDIDCLVVTTETKIGGEKVNNERKKKGMSETQLHVINVIEDKNHSPDEEEKLSSSTKRMHLLGSPLKMSKPSFKHDQPYCILFQGYPLFGKTFIASRFQASGIPVLCCDEILNAILKKDSNLKEEILKEFPNECCCDDGTIDYEKLLLLCLRNKKKKDWLEELVLNKVKSALQQVFEIYSKEGVQTILIKDSSLFEGYNFGIEIGETWAAILPIPECTKLIKEHYKFTEEETVELINALPSNEQYVAAANIIFCNKWSLDTIQDQVNRAYSYLKSTQIST</sequence>
<dbReference type="PANTHER" id="PTHR10695:SF46">
    <property type="entry name" value="BIFUNCTIONAL COENZYME A SYNTHASE-RELATED"/>
    <property type="match status" value="1"/>
</dbReference>
<protein>
    <submittedName>
        <fullName evidence="4">Bifunctional coenzyme A synthase</fullName>
    </submittedName>
</protein>
<comment type="caution">
    <text evidence="4">The sequence shown here is derived from an EMBL/GenBank/DDBJ whole genome shotgun (WGS) entry which is preliminary data.</text>
</comment>
<dbReference type="CDD" id="cd02164">
    <property type="entry name" value="PPAT_CoAS"/>
    <property type="match status" value="1"/>
</dbReference>
<dbReference type="SUPFAM" id="SSF52540">
    <property type="entry name" value="P-loop containing nucleoside triphosphate hydrolases"/>
    <property type="match status" value="1"/>
</dbReference>
<dbReference type="GO" id="GO:0005524">
    <property type="term" value="F:ATP binding"/>
    <property type="evidence" value="ECO:0007669"/>
    <property type="project" value="UniProtKB-KW"/>
</dbReference>
<keyword evidence="1" id="KW-0547">Nucleotide-binding</keyword>
<dbReference type="Gene3D" id="3.40.50.300">
    <property type="entry name" value="P-loop containing nucleotide triphosphate hydrolases"/>
    <property type="match status" value="1"/>
</dbReference>
<dbReference type="InterPro" id="IPR001977">
    <property type="entry name" value="Depp_CoAkinase"/>
</dbReference>
<feature type="domain" description="Cytidyltransferase-like" evidence="3">
    <location>
        <begin position="154"/>
        <end position="261"/>
    </location>
</feature>
<dbReference type="NCBIfam" id="TIGR00125">
    <property type="entry name" value="cyt_tran_rel"/>
    <property type="match status" value="1"/>
</dbReference>
<keyword evidence="2" id="KW-0067">ATP-binding</keyword>
<dbReference type="FunFam" id="3.40.50.620:FF:000089">
    <property type="entry name" value="Bifunctional coenzyme A synthase"/>
    <property type="match status" value="1"/>
</dbReference>
<dbReference type="EMBL" id="BMAO01018636">
    <property type="protein sequence ID" value="GFR24867.1"/>
    <property type="molecule type" value="Genomic_DNA"/>
</dbReference>